<keyword evidence="2" id="KW-1185">Reference proteome</keyword>
<evidence type="ECO:0000313" key="1">
    <source>
        <dbReference type="EMBL" id="SJL84215.1"/>
    </source>
</evidence>
<name>A0A1R4B5M9_9VIBR</name>
<gene>
    <name evidence="1" type="ORF">VPAL9027_02197</name>
</gene>
<dbReference type="EMBL" id="FUFT01000005">
    <property type="protein sequence ID" value="SJL84215.1"/>
    <property type="molecule type" value="Genomic_DNA"/>
</dbReference>
<dbReference type="OrthoDB" id="5917273at2"/>
<protein>
    <submittedName>
        <fullName evidence="1">Uncharacterized protein</fullName>
    </submittedName>
</protein>
<dbReference type="RefSeq" id="WP_077314596.1">
    <property type="nucleotide sequence ID" value="NZ_AP024888.1"/>
</dbReference>
<accession>A0A1R4B5M9</accession>
<sequence length="295" mass="34202">MKIFEFKESNRGKLREFQDHHGIKRIPLFERASGDGETLFLELNSTIQGIATVTKNGFHPKYDHLYFAVANRDSEVTQKLYRSLIERRVAGSPPLQIMYEESDVKEQRPFTEKFGFSLTLTCNCPQIDVGKSLDKISEVRLPSEFRVLRYNQLDRDEKAALREFRLSGYVKTHSWSPPIDIGDELWKRTDLSPESDEISWCVFAGDSPLLCSDGHIDGDEFWLGWGWHADEDETHEIVGQAWSKVLSLQLLYCQRNGKRMFGEFDSTDKYAQVKSDILVHLTKDTKYIFQQKVMC</sequence>
<evidence type="ECO:0000313" key="2">
    <source>
        <dbReference type="Proteomes" id="UP000189475"/>
    </source>
</evidence>
<dbReference type="STRING" id="1918946.VPAL9027_02197"/>
<organism evidence="1 2">
    <name type="scientific">Vibrio palustris</name>
    <dbReference type="NCBI Taxonomy" id="1918946"/>
    <lineage>
        <taxon>Bacteria</taxon>
        <taxon>Pseudomonadati</taxon>
        <taxon>Pseudomonadota</taxon>
        <taxon>Gammaproteobacteria</taxon>
        <taxon>Vibrionales</taxon>
        <taxon>Vibrionaceae</taxon>
        <taxon>Vibrio</taxon>
    </lineage>
</organism>
<dbReference type="AlphaFoldDB" id="A0A1R4B5M9"/>
<dbReference type="Proteomes" id="UP000189475">
    <property type="component" value="Unassembled WGS sequence"/>
</dbReference>
<reference evidence="1 2" key="1">
    <citation type="submission" date="2017-02" db="EMBL/GenBank/DDBJ databases">
        <authorList>
            <person name="Peterson S.W."/>
        </authorList>
    </citation>
    <scope>NUCLEOTIDE SEQUENCE [LARGE SCALE GENOMIC DNA]</scope>
    <source>
        <strain evidence="1 2">CECT 9027</strain>
    </source>
</reference>
<proteinExistence type="predicted"/>